<evidence type="ECO:0000256" key="1">
    <source>
        <dbReference type="ARBA" id="ARBA00022980"/>
    </source>
</evidence>
<dbReference type="Gene3D" id="3.30.1320.10">
    <property type="match status" value="1"/>
</dbReference>
<name>A0A0F0CNZ2_9BACT</name>
<evidence type="ECO:0000256" key="2">
    <source>
        <dbReference type="ARBA" id="ARBA00023274"/>
    </source>
</evidence>
<accession>A0A0F0CNZ2</accession>
<dbReference type="EMBL" id="JYNY01000634">
    <property type="protein sequence ID" value="KJJ83226.1"/>
    <property type="molecule type" value="Genomic_DNA"/>
</dbReference>
<dbReference type="PANTHER" id="PTHR12919">
    <property type="entry name" value="30S RIBOSOMAL PROTEIN S16"/>
    <property type="match status" value="1"/>
</dbReference>
<dbReference type="Proteomes" id="UP000033428">
    <property type="component" value="Unassembled WGS sequence"/>
</dbReference>
<keyword evidence="2 3" id="KW-0687">Ribonucleoprotein</keyword>
<gene>
    <name evidence="3" type="primary">rpsP</name>
    <name evidence="4" type="ORF">OMAG_002900</name>
</gene>
<dbReference type="Pfam" id="PF00886">
    <property type="entry name" value="Ribosomal_S16"/>
    <property type="match status" value="1"/>
</dbReference>
<dbReference type="HAMAP" id="MF_00385">
    <property type="entry name" value="Ribosomal_bS16"/>
    <property type="match status" value="1"/>
</dbReference>
<dbReference type="GO" id="GO:0015935">
    <property type="term" value="C:small ribosomal subunit"/>
    <property type="evidence" value="ECO:0007669"/>
    <property type="project" value="TreeGrafter"/>
</dbReference>
<dbReference type="AlphaFoldDB" id="A0A0F0CNZ2"/>
<organism evidence="4 5">
    <name type="scientific">Candidatus Omnitrophus magneticus</name>
    <dbReference type="NCBI Taxonomy" id="1609969"/>
    <lineage>
        <taxon>Bacteria</taxon>
        <taxon>Pseudomonadati</taxon>
        <taxon>Candidatus Omnitrophota</taxon>
        <taxon>Candidatus Omnitrophus</taxon>
    </lineage>
</organism>
<reference evidence="4 5" key="1">
    <citation type="submission" date="2015-02" db="EMBL/GenBank/DDBJ databases">
        <title>Single-cell genomics of uncultivated deep-branching MTB reveals a conserved set of magnetosome genes.</title>
        <authorList>
            <person name="Kolinko S."/>
            <person name="Richter M."/>
            <person name="Glockner F.O."/>
            <person name="Brachmann A."/>
            <person name="Schuler D."/>
        </authorList>
    </citation>
    <scope>NUCLEOTIDE SEQUENCE [LARGE SCALE GENOMIC DNA]</scope>
    <source>
        <strain evidence="4">SKK-01</strain>
    </source>
</reference>
<dbReference type="InterPro" id="IPR000307">
    <property type="entry name" value="Ribosomal_bS16"/>
</dbReference>
<sequence>MAVVLRMKRIGTIKKPFFRLVAVNKTESRDGNFIEELGHYEPKKKKDNFKINAERIQYWLKVGAIPSETVKSFIKKAGIEVAK</sequence>
<evidence type="ECO:0000313" key="4">
    <source>
        <dbReference type="EMBL" id="KJJ83226.1"/>
    </source>
</evidence>
<protein>
    <recommendedName>
        <fullName evidence="3">Small ribosomal subunit protein bS16</fullName>
    </recommendedName>
</protein>
<dbReference type="NCBIfam" id="TIGR00002">
    <property type="entry name" value="S16"/>
    <property type="match status" value="1"/>
</dbReference>
<keyword evidence="5" id="KW-1185">Reference proteome</keyword>
<keyword evidence="1 3" id="KW-0689">Ribosomal protein</keyword>
<proteinExistence type="inferred from homology"/>
<dbReference type="SUPFAM" id="SSF54565">
    <property type="entry name" value="Ribosomal protein S16"/>
    <property type="match status" value="1"/>
</dbReference>
<dbReference type="GO" id="GO:0005737">
    <property type="term" value="C:cytoplasm"/>
    <property type="evidence" value="ECO:0007669"/>
    <property type="project" value="UniProtKB-ARBA"/>
</dbReference>
<comment type="caution">
    <text evidence="4">The sequence shown here is derived from an EMBL/GenBank/DDBJ whole genome shotgun (WGS) entry which is preliminary data.</text>
</comment>
<evidence type="ECO:0000256" key="3">
    <source>
        <dbReference type="HAMAP-Rule" id="MF_00385"/>
    </source>
</evidence>
<dbReference type="GO" id="GO:0003735">
    <property type="term" value="F:structural constituent of ribosome"/>
    <property type="evidence" value="ECO:0007669"/>
    <property type="project" value="InterPro"/>
</dbReference>
<evidence type="ECO:0000313" key="5">
    <source>
        <dbReference type="Proteomes" id="UP000033428"/>
    </source>
</evidence>
<comment type="similarity">
    <text evidence="3">Belongs to the bacterial ribosomal protein bS16 family.</text>
</comment>
<dbReference type="PANTHER" id="PTHR12919:SF20">
    <property type="entry name" value="SMALL RIBOSOMAL SUBUNIT PROTEIN BS16M"/>
    <property type="match status" value="1"/>
</dbReference>
<dbReference type="InterPro" id="IPR023803">
    <property type="entry name" value="Ribosomal_bS16_dom_sf"/>
</dbReference>
<dbReference type="GO" id="GO:0006412">
    <property type="term" value="P:translation"/>
    <property type="evidence" value="ECO:0007669"/>
    <property type="project" value="UniProtKB-UniRule"/>
</dbReference>